<sequence length="513" mass="57578">MSGLDDTISDQEQSIRLTFDAKEVDTGAALVNGESVVLDAAEGLRLRKKIDRHILPLMCILYLIQAMDKSTLSYSAILGIRTATHLTTNQYNWLGTIYSLSYLFFEYPQNLALQRFPAAKWMSLNIFIWSIYVMCHAACTNFAGLFVLRLIVGMCEGAITAGFMISSSMFWTRNEQFVRIGLWYSMTGAASIVGGFVSFGSLHIHTKSFEPWQWLMVITGAMTFLIGVVFYLYFPDAPTNAWFLTEDEKIKAIQRANQTGIENKFFKKTQLSDAMTDAKTWLFGFYGVLCGVAAGGLIFQRQIIVSSFGFSNLQTTLLGCVDGVIVIVSIYIGVRLASRIPDSRAWLSMAFYIPNILGLLLVNLLPWSNQIGLLFSMWLTNINTASFVLVLVWVGQTTAGHTKKVTTNAIMLSGNCLGAAVAQFLWQARFRPRNHIPWIGTGIAYVLSLATLFSIRVILDLRNKRRATDTHDDSEEDIYVLTFDGDGKEVEVKVDKEFLDLTDMQNKDFRYVL</sequence>
<accession>A0ACB8TCC4</accession>
<evidence type="ECO:0000313" key="2">
    <source>
        <dbReference type="Proteomes" id="UP000814140"/>
    </source>
</evidence>
<gene>
    <name evidence="1" type="ORF">BV25DRAFT_1913399</name>
</gene>
<proteinExistence type="predicted"/>
<organism evidence="1 2">
    <name type="scientific">Artomyces pyxidatus</name>
    <dbReference type="NCBI Taxonomy" id="48021"/>
    <lineage>
        <taxon>Eukaryota</taxon>
        <taxon>Fungi</taxon>
        <taxon>Dikarya</taxon>
        <taxon>Basidiomycota</taxon>
        <taxon>Agaricomycotina</taxon>
        <taxon>Agaricomycetes</taxon>
        <taxon>Russulales</taxon>
        <taxon>Auriscalpiaceae</taxon>
        <taxon>Artomyces</taxon>
    </lineage>
</organism>
<reference evidence="1" key="1">
    <citation type="submission" date="2021-03" db="EMBL/GenBank/DDBJ databases">
        <authorList>
            <consortium name="DOE Joint Genome Institute"/>
            <person name="Ahrendt S."/>
            <person name="Looney B.P."/>
            <person name="Miyauchi S."/>
            <person name="Morin E."/>
            <person name="Drula E."/>
            <person name="Courty P.E."/>
            <person name="Chicoki N."/>
            <person name="Fauchery L."/>
            <person name="Kohler A."/>
            <person name="Kuo A."/>
            <person name="Labutti K."/>
            <person name="Pangilinan J."/>
            <person name="Lipzen A."/>
            <person name="Riley R."/>
            <person name="Andreopoulos W."/>
            <person name="He G."/>
            <person name="Johnson J."/>
            <person name="Barry K.W."/>
            <person name="Grigoriev I.V."/>
            <person name="Nagy L."/>
            <person name="Hibbett D."/>
            <person name="Henrissat B."/>
            <person name="Matheny P.B."/>
            <person name="Labbe J."/>
            <person name="Martin F."/>
        </authorList>
    </citation>
    <scope>NUCLEOTIDE SEQUENCE</scope>
    <source>
        <strain evidence="1">HHB10654</strain>
    </source>
</reference>
<protein>
    <submittedName>
        <fullName evidence="1">MFS general substrate transporter</fullName>
    </submittedName>
</protein>
<name>A0ACB8TCC4_9AGAM</name>
<reference evidence="1" key="2">
    <citation type="journal article" date="2022" name="New Phytol.">
        <title>Evolutionary transition to the ectomycorrhizal habit in the genomes of a hyperdiverse lineage of mushroom-forming fungi.</title>
        <authorList>
            <person name="Looney B."/>
            <person name="Miyauchi S."/>
            <person name="Morin E."/>
            <person name="Drula E."/>
            <person name="Courty P.E."/>
            <person name="Kohler A."/>
            <person name="Kuo A."/>
            <person name="LaButti K."/>
            <person name="Pangilinan J."/>
            <person name="Lipzen A."/>
            <person name="Riley R."/>
            <person name="Andreopoulos W."/>
            <person name="He G."/>
            <person name="Johnson J."/>
            <person name="Nolan M."/>
            <person name="Tritt A."/>
            <person name="Barry K.W."/>
            <person name="Grigoriev I.V."/>
            <person name="Nagy L.G."/>
            <person name="Hibbett D."/>
            <person name="Henrissat B."/>
            <person name="Matheny P.B."/>
            <person name="Labbe J."/>
            <person name="Martin F.M."/>
        </authorList>
    </citation>
    <scope>NUCLEOTIDE SEQUENCE</scope>
    <source>
        <strain evidence="1">HHB10654</strain>
    </source>
</reference>
<dbReference type="Proteomes" id="UP000814140">
    <property type="component" value="Unassembled WGS sequence"/>
</dbReference>
<dbReference type="EMBL" id="MU277194">
    <property type="protein sequence ID" value="KAI0065987.1"/>
    <property type="molecule type" value="Genomic_DNA"/>
</dbReference>
<comment type="caution">
    <text evidence="1">The sequence shown here is derived from an EMBL/GenBank/DDBJ whole genome shotgun (WGS) entry which is preliminary data.</text>
</comment>
<evidence type="ECO:0000313" key="1">
    <source>
        <dbReference type="EMBL" id="KAI0065987.1"/>
    </source>
</evidence>
<keyword evidence="2" id="KW-1185">Reference proteome</keyword>